<dbReference type="Proteomes" id="UP001469365">
    <property type="component" value="Unassembled WGS sequence"/>
</dbReference>
<dbReference type="InterPro" id="IPR017871">
    <property type="entry name" value="ABC_transporter-like_CS"/>
</dbReference>
<keyword evidence="2" id="KW-0547">Nucleotide-binding</keyword>
<dbReference type="InterPro" id="IPR012340">
    <property type="entry name" value="NA-bd_OB-fold"/>
</dbReference>
<dbReference type="InterPro" id="IPR047641">
    <property type="entry name" value="ABC_transpr_MalK/UgpC-like"/>
</dbReference>
<dbReference type="CDD" id="cd03301">
    <property type="entry name" value="ABC_MalK_N"/>
    <property type="match status" value="1"/>
</dbReference>
<reference evidence="5 6" key="1">
    <citation type="submission" date="2024-04" db="EMBL/GenBank/DDBJ databases">
        <title>draft genome sequnece of Paenibacillus filicis.</title>
        <authorList>
            <person name="Kim D.-U."/>
        </authorList>
    </citation>
    <scope>NUCLEOTIDE SEQUENCE [LARGE SCALE GENOMIC DNA]</scope>
    <source>
        <strain evidence="5 6">KACC14197</strain>
    </source>
</reference>
<dbReference type="PROSITE" id="PS50893">
    <property type="entry name" value="ABC_TRANSPORTER_2"/>
    <property type="match status" value="1"/>
</dbReference>
<dbReference type="NCBIfam" id="NF008653">
    <property type="entry name" value="PRK11650.1"/>
    <property type="match status" value="1"/>
</dbReference>
<keyword evidence="1" id="KW-0813">Transport</keyword>
<evidence type="ECO:0000313" key="5">
    <source>
        <dbReference type="EMBL" id="MEK8132322.1"/>
    </source>
</evidence>
<gene>
    <name evidence="5" type="primary">ugpC</name>
    <name evidence="5" type="ORF">WMW72_30925</name>
</gene>
<dbReference type="InterPro" id="IPR008995">
    <property type="entry name" value="Mo/tungstate-bd_C_term_dom"/>
</dbReference>
<dbReference type="EMBL" id="JBBPCC010000028">
    <property type="protein sequence ID" value="MEK8132322.1"/>
    <property type="molecule type" value="Genomic_DNA"/>
</dbReference>
<dbReference type="InterPro" id="IPR027417">
    <property type="entry name" value="P-loop_NTPase"/>
</dbReference>
<dbReference type="Gene3D" id="2.40.50.100">
    <property type="match status" value="1"/>
</dbReference>
<dbReference type="InterPro" id="IPR040582">
    <property type="entry name" value="OB_MalK-like"/>
</dbReference>
<dbReference type="Gene3D" id="3.40.50.300">
    <property type="entry name" value="P-loop containing nucleotide triphosphate hydrolases"/>
    <property type="match status" value="1"/>
</dbReference>
<dbReference type="InterPro" id="IPR003593">
    <property type="entry name" value="AAA+_ATPase"/>
</dbReference>
<dbReference type="Pfam" id="PF00005">
    <property type="entry name" value="ABC_tran"/>
    <property type="match status" value="1"/>
</dbReference>
<dbReference type="SUPFAM" id="SSF52540">
    <property type="entry name" value="P-loop containing nucleoside triphosphate hydrolases"/>
    <property type="match status" value="1"/>
</dbReference>
<accession>A0ABU9DTW2</accession>
<dbReference type="SMART" id="SM00382">
    <property type="entry name" value="AAA"/>
    <property type="match status" value="1"/>
</dbReference>
<evidence type="ECO:0000256" key="1">
    <source>
        <dbReference type="ARBA" id="ARBA00022448"/>
    </source>
</evidence>
<organism evidence="5 6">
    <name type="scientific">Paenibacillus filicis</name>
    <dbReference type="NCBI Taxonomy" id="669464"/>
    <lineage>
        <taxon>Bacteria</taxon>
        <taxon>Bacillati</taxon>
        <taxon>Bacillota</taxon>
        <taxon>Bacilli</taxon>
        <taxon>Bacillales</taxon>
        <taxon>Paenibacillaceae</taxon>
        <taxon>Paenibacillus</taxon>
    </lineage>
</organism>
<evidence type="ECO:0000259" key="4">
    <source>
        <dbReference type="PROSITE" id="PS50893"/>
    </source>
</evidence>
<proteinExistence type="predicted"/>
<keyword evidence="6" id="KW-1185">Reference proteome</keyword>
<dbReference type="Gene3D" id="2.40.50.140">
    <property type="entry name" value="Nucleic acid-binding proteins"/>
    <property type="match status" value="1"/>
</dbReference>
<dbReference type="Pfam" id="PF17912">
    <property type="entry name" value="OB_MalK"/>
    <property type="match status" value="1"/>
</dbReference>
<dbReference type="RefSeq" id="WP_341419449.1">
    <property type="nucleotide sequence ID" value="NZ_JBBPCC010000028.1"/>
</dbReference>
<keyword evidence="3 5" id="KW-0067">ATP-binding</keyword>
<protein>
    <submittedName>
        <fullName evidence="5">Sn-glycerol-3-phosphate ABC transporter ATP-binding protein UgpC</fullName>
    </submittedName>
</protein>
<name>A0ABU9DTW2_9BACL</name>
<dbReference type="PROSITE" id="PS00211">
    <property type="entry name" value="ABC_TRANSPORTER_1"/>
    <property type="match status" value="1"/>
</dbReference>
<evidence type="ECO:0000313" key="6">
    <source>
        <dbReference type="Proteomes" id="UP001469365"/>
    </source>
</evidence>
<dbReference type="GO" id="GO:0005524">
    <property type="term" value="F:ATP binding"/>
    <property type="evidence" value="ECO:0007669"/>
    <property type="project" value="UniProtKB-KW"/>
</dbReference>
<dbReference type="SUPFAM" id="SSF50331">
    <property type="entry name" value="MOP-like"/>
    <property type="match status" value="1"/>
</dbReference>
<sequence length="369" mass="40859">MARVVFDNIRKEYEDEKRGNFTAVAGSSFTIEDKEFVVFVGPSGCGKTTSLRMIAGLEKQTSGDIMIGDRIVNHLHPKDRDIAMVFQDYALYPHMTIRENLSFGLKNLKRPTAEIEQKVGAASAILGLDDMLERKPRELSGGQRQRVAVGRAIVRDPQVFLFDEPLSNLDAKLRIQMRVELSELHKRLGATIVYVTHDQVEAMTLGERIVVMNKGVIQQIAPPTELYNNPSNMFVAGFIGSPAMNFIDAVIEGGKAVVGGGRSFDLPAHVVQGLRAYEGKPVVLGIRPEHIFGEDFALHVPHDHKLAAAVQVIENLGSENLVYFRVGERTVTAKVHPETSATIGQLKTFVLDLSKAHFFDPASEERILF</sequence>
<dbReference type="InterPro" id="IPR015855">
    <property type="entry name" value="ABC_transpr_MalK-like"/>
</dbReference>
<evidence type="ECO:0000256" key="3">
    <source>
        <dbReference type="ARBA" id="ARBA00022840"/>
    </source>
</evidence>
<comment type="caution">
    <text evidence="5">The sequence shown here is derived from an EMBL/GenBank/DDBJ whole genome shotgun (WGS) entry which is preliminary data.</text>
</comment>
<evidence type="ECO:0000256" key="2">
    <source>
        <dbReference type="ARBA" id="ARBA00022741"/>
    </source>
</evidence>
<dbReference type="PANTHER" id="PTHR43875">
    <property type="entry name" value="MALTODEXTRIN IMPORT ATP-BINDING PROTEIN MSMX"/>
    <property type="match status" value="1"/>
</dbReference>
<dbReference type="InterPro" id="IPR003439">
    <property type="entry name" value="ABC_transporter-like_ATP-bd"/>
</dbReference>
<feature type="domain" description="ABC transporter" evidence="4">
    <location>
        <begin position="4"/>
        <end position="239"/>
    </location>
</feature>
<dbReference type="PANTHER" id="PTHR43875:SF1">
    <property type="entry name" value="OSMOPROTECTIVE COMPOUNDS UPTAKE ATP-BINDING PROTEIN GGTA"/>
    <property type="match status" value="1"/>
</dbReference>